<feature type="transmembrane region" description="Helical" evidence="1">
    <location>
        <begin position="35"/>
        <end position="56"/>
    </location>
</feature>
<sequence>MKVNIEDYYKRTNQNVVPKGFKKVKKAPFTLAEMLYGTFNIVVSVIFILFIIIMNIAKPIISNLINQNFPLETRLIFFLSILILIIGILFEIYAIERARLHKCSVIGAIIFSFSLFMTFSITYIIVKYSLNWAGIQLFGQTQIGLNKWFYLPSIAYIGYSIFNVCYSFVLMNSQ</sequence>
<keyword evidence="3" id="KW-1185">Reference proteome</keyword>
<feature type="transmembrane region" description="Helical" evidence="1">
    <location>
        <begin position="105"/>
        <end position="128"/>
    </location>
</feature>
<feature type="transmembrane region" description="Helical" evidence="1">
    <location>
        <begin position="76"/>
        <end position="93"/>
    </location>
</feature>
<dbReference type="AlphaFoldDB" id="A0A4V6QAF0"/>
<keyword evidence="1" id="KW-0472">Membrane</keyword>
<protein>
    <submittedName>
        <fullName evidence="2">Uncharacterized protein</fullName>
    </submittedName>
</protein>
<dbReference type="EMBL" id="SODZ01000005">
    <property type="protein sequence ID" value="TDX16153.1"/>
    <property type="molecule type" value="Genomic_DNA"/>
</dbReference>
<organism evidence="2 3">
    <name type="scientific">Petrotoga sibirica</name>
    <dbReference type="NCBI Taxonomy" id="156202"/>
    <lineage>
        <taxon>Bacteria</taxon>
        <taxon>Thermotogati</taxon>
        <taxon>Thermotogota</taxon>
        <taxon>Thermotogae</taxon>
        <taxon>Petrotogales</taxon>
        <taxon>Petrotogaceae</taxon>
        <taxon>Petrotoga</taxon>
    </lineage>
</organism>
<gene>
    <name evidence="2" type="ORF">C8D74_105107</name>
</gene>
<comment type="caution">
    <text evidence="2">The sequence shown here is derived from an EMBL/GenBank/DDBJ whole genome shotgun (WGS) entry which is preliminary data.</text>
</comment>
<keyword evidence="1" id="KW-0812">Transmembrane</keyword>
<reference evidence="2 3" key="1">
    <citation type="submission" date="2019-03" db="EMBL/GenBank/DDBJ databases">
        <title>Genomic Encyclopedia of Type Strains, Phase IV (KMG-IV): sequencing the most valuable type-strain genomes for metagenomic binning, comparative biology and taxonomic classification.</title>
        <authorList>
            <person name="Goeker M."/>
        </authorList>
    </citation>
    <scope>NUCLEOTIDE SEQUENCE [LARGE SCALE GENOMIC DNA]</scope>
    <source>
        <strain evidence="2 3">DSM 13575</strain>
    </source>
</reference>
<accession>A0A4V6QAF0</accession>
<evidence type="ECO:0000256" key="1">
    <source>
        <dbReference type="SAM" id="Phobius"/>
    </source>
</evidence>
<dbReference type="Proteomes" id="UP000294817">
    <property type="component" value="Unassembled WGS sequence"/>
</dbReference>
<name>A0A4V6QAF0_9BACT</name>
<dbReference type="RefSeq" id="WP_103877473.1">
    <property type="nucleotide sequence ID" value="NZ_SODZ01000005.1"/>
</dbReference>
<keyword evidence="1" id="KW-1133">Transmembrane helix</keyword>
<proteinExistence type="predicted"/>
<evidence type="ECO:0000313" key="2">
    <source>
        <dbReference type="EMBL" id="TDX16153.1"/>
    </source>
</evidence>
<feature type="transmembrane region" description="Helical" evidence="1">
    <location>
        <begin position="148"/>
        <end position="171"/>
    </location>
</feature>
<evidence type="ECO:0000313" key="3">
    <source>
        <dbReference type="Proteomes" id="UP000294817"/>
    </source>
</evidence>